<feature type="transmembrane region" description="Helical" evidence="5">
    <location>
        <begin position="9"/>
        <end position="30"/>
    </location>
</feature>
<keyword evidence="8" id="KW-1185">Reference proteome</keyword>
<evidence type="ECO:0000313" key="7">
    <source>
        <dbReference type="EMBL" id="OHT04618.1"/>
    </source>
</evidence>
<dbReference type="PANTHER" id="PTHR21324">
    <property type="entry name" value="FASTING-INDUCIBLE INTEGRAL MEMBRANE PROTEIN TM6P1-RELATED"/>
    <property type="match status" value="1"/>
</dbReference>
<feature type="transmembrane region" description="Helical" evidence="5">
    <location>
        <begin position="97"/>
        <end position="116"/>
    </location>
</feature>
<evidence type="ECO:0000256" key="2">
    <source>
        <dbReference type="ARBA" id="ARBA00022692"/>
    </source>
</evidence>
<dbReference type="RefSeq" id="XP_068357754.1">
    <property type="nucleotide sequence ID" value="XM_068505790.1"/>
</dbReference>
<comment type="caution">
    <text evidence="7">The sequence shown here is derived from an EMBL/GenBank/DDBJ whole genome shotgun (WGS) entry which is preliminary data.</text>
</comment>
<accession>A0A1J4K0Y4</accession>
<dbReference type="AlphaFoldDB" id="A0A1J4K0Y4"/>
<keyword evidence="4 5" id="KW-0472">Membrane</keyword>
<evidence type="ECO:0000256" key="5">
    <source>
        <dbReference type="SAM" id="Phobius"/>
    </source>
</evidence>
<proteinExistence type="predicted"/>
<dbReference type="PANTHER" id="PTHR21324:SF2">
    <property type="entry name" value="EG:22E5.9 PROTEIN"/>
    <property type="match status" value="1"/>
</dbReference>
<organism evidence="7 8">
    <name type="scientific">Tritrichomonas foetus</name>
    <dbReference type="NCBI Taxonomy" id="1144522"/>
    <lineage>
        <taxon>Eukaryota</taxon>
        <taxon>Metamonada</taxon>
        <taxon>Parabasalia</taxon>
        <taxon>Tritrichomonadida</taxon>
        <taxon>Tritrichomonadidae</taxon>
        <taxon>Tritrichomonas</taxon>
    </lineage>
</organism>
<dbReference type="EMBL" id="MLAK01000786">
    <property type="protein sequence ID" value="OHT04618.1"/>
    <property type="molecule type" value="Genomic_DNA"/>
</dbReference>
<dbReference type="Pfam" id="PF10277">
    <property type="entry name" value="Frag1"/>
    <property type="match status" value="1"/>
</dbReference>
<protein>
    <recommendedName>
        <fullName evidence="6">CWH43-like N-terminal domain-containing protein</fullName>
    </recommendedName>
</protein>
<feature type="transmembrane region" description="Helical" evidence="5">
    <location>
        <begin position="154"/>
        <end position="175"/>
    </location>
</feature>
<feature type="transmembrane region" description="Helical" evidence="5">
    <location>
        <begin position="56"/>
        <end position="76"/>
    </location>
</feature>
<dbReference type="Proteomes" id="UP000179807">
    <property type="component" value="Unassembled WGS sequence"/>
</dbReference>
<dbReference type="InterPro" id="IPR050911">
    <property type="entry name" value="DRAM/TMEM150_Autophagy_Mod"/>
</dbReference>
<dbReference type="GO" id="GO:0012505">
    <property type="term" value="C:endomembrane system"/>
    <property type="evidence" value="ECO:0007669"/>
    <property type="project" value="UniProtKB-SubCell"/>
</dbReference>
<evidence type="ECO:0000256" key="3">
    <source>
        <dbReference type="ARBA" id="ARBA00022989"/>
    </source>
</evidence>
<keyword evidence="2 5" id="KW-0812">Transmembrane</keyword>
<dbReference type="VEuPathDB" id="TrichDB:TRFO_27823"/>
<dbReference type="InterPro" id="IPR019402">
    <property type="entry name" value="CWH43_N"/>
</dbReference>
<name>A0A1J4K0Y4_9EUKA</name>
<feature type="transmembrane region" description="Helical" evidence="5">
    <location>
        <begin position="187"/>
        <end position="207"/>
    </location>
</feature>
<reference evidence="7" key="1">
    <citation type="submission" date="2016-10" db="EMBL/GenBank/DDBJ databases">
        <authorList>
            <person name="Benchimol M."/>
            <person name="Almeida L.G."/>
            <person name="Vasconcelos A.T."/>
            <person name="Perreira-Neves A."/>
            <person name="Rosa I.A."/>
            <person name="Tasca T."/>
            <person name="Bogo M.R."/>
            <person name="de Souza W."/>
        </authorList>
    </citation>
    <scope>NUCLEOTIDE SEQUENCE [LARGE SCALE GENOMIC DNA]</scope>
    <source>
        <strain evidence="7">K</strain>
    </source>
</reference>
<feature type="domain" description="CWH43-like N-terminal" evidence="6">
    <location>
        <begin position="8"/>
        <end position="211"/>
    </location>
</feature>
<comment type="subcellular location">
    <subcellularLocation>
        <location evidence="1">Endomembrane system</location>
        <topology evidence="1">Multi-pass membrane protein</topology>
    </subcellularLocation>
</comment>
<evidence type="ECO:0000256" key="4">
    <source>
        <dbReference type="ARBA" id="ARBA00023136"/>
    </source>
</evidence>
<keyword evidence="3 5" id="KW-1133">Transmembrane helix</keyword>
<dbReference type="GeneID" id="94840494"/>
<evidence type="ECO:0000313" key="8">
    <source>
        <dbReference type="Proteomes" id="UP000179807"/>
    </source>
</evidence>
<evidence type="ECO:0000259" key="6">
    <source>
        <dbReference type="Pfam" id="PF10277"/>
    </source>
</evidence>
<feature type="transmembrane region" description="Helical" evidence="5">
    <location>
        <begin position="122"/>
        <end position="142"/>
    </location>
</feature>
<evidence type="ECO:0000256" key="1">
    <source>
        <dbReference type="ARBA" id="ARBA00004127"/>
    </source>
</evidence>
<sequence>MEGIRRNFFFLYAISIIFPVLIVGVCWYFYYSMGHWKRKYLPTISVTVIDFPENRIFSVGMGIEFIILFSLFIIRNDILNCQFVGMEYTLKTRFKHYLFLITGTLSSLGLLVLSSVTLEDNFAMHNLAASAFFFGSFAHYCFSDSLFLECGVQVRWYSELVTYMIILFAFVYMIFLNQEGNTCKTIAAILQYACCIFIFTKVFLLYFDMPKHTFYTRVETRASQPSEGVEIPQAEVVNV</sequence>
<gene>
    <name evidence="7" type="ORF">TRFO_27823</name>
</gene>